<accession>A0A5R9K878</accession>
<keyword evidence="3" id="KW-1185">Reference proteome</keyword>
<evidence type="ECO:0000259" key="1">
    <source>
        <dbReference type="Pfam" id="PF18962"/>
    </source>
</evidence>
<feature type="domain" description="Secretion system C-terminal sorting" evidence="1">
    <location>
        <begin position="8"/>
        <end position="79"/>
    </location>
</feature>
<dbReference type="Proteomes" id="UP000309788">
    <property type="component" value="Unassembled WGS sequence"/>
</dbReference>
<sequence length="82" mass="9181">MIPFSTVQKHFTVKFSKQHSKDVSLEIISQLGRTYKINLPEHSRSGSKAEVNISDLSLTGGIYMLRIQSASLTEVIKVFVVD</sequence>
<name>A0A5R9K878_9BACT</name>
<dbReference type="RefSeq" id="WP_138283444.1">
    <property type="nucleotide sequence ID" value="NZ_VCEI01000029.1"/>
</dbReference>
<dbReference type="AlphaFoldDB" id="A0A5R9K878"/>
<comment type="caution">
    <text evidence="2">The sequence shown here is derived from an EMBL/GenBank/DDBJ whole genome shotgun (WGS) entry which is preliminary data.</text>
</comment>
<dbReference type="NCBIfam" id="TIGR04183">
    <property type="entry name" value="Por_Secre_tail"/>
    <property type="match status" value="1"/>
</dbReference>
<evidence type="ECO:0000313" key="3">
    <source>
        <dbReference type="Proteomes" id="UP000309788"/>
    </source>
</evidence>
<evidence type="ECO:0000313" key="2">
    <source>
        <dbReference type="EMBL" id="TLU90095.1"/>
    </source>
</evidence>
<dbReference type="Pfam" id="PF18962">
    <property type="entry name" value="Por_Secre_tail"/>
    <property type="match status" value="1"/>
</dbReference>
<dbReference type="EMBL" id="VCEI01000029">
    <property type="protein sequence ID" value="TLU90095.1"/>
    <property type="molecule type" value="Genomic_DNA"/>
</dbReference>
<dbReference type="OrthoDB" id="964296at2"/>
<reference evidence="2 3" key="1">
    <citation type="submission" date="2019-05" db="EMBL/GenBank/DDBJ databases">
        <authorList>
            <person name="Qu J.-H."/>
        </authorList>
    </citation>
    <scope>NUCLEOTIDE SEQUENCE [LARGE SCALE GENOMIC DNA]</scope>
    <source>
        <strain evidence="2 3">Z12</strain>
    </source>
</reference>
<gene>
    <name evidence="2" type="ORF">FEM55_21385</name>
</gene>
<dbReference type="InterPro" id="IPR026444">
    <property type="entry name" value="Secre_tail"/>
</dbReference>
<protein>
    <submittedName>
        <fullName evidence="2">T9SS type A sorting domain-containing protein</fullName>
    </submittedName>
</protein>
<organism evidence="2 3">
    <name type="scientific">Dyadobacter sediminis</name>
    <dbReference type="NCBI Taxonomy" id="1493691"/>
    <lineage>
        <taxon>Bacteria</taxon>
        <taxon>Pseudomonadati</taxon>
        <taxon>Bacteroidota</taxon>
        <taxon>Cytophagia</taxon>
        <taxon>Cytophagales</taxon>
        <taxon>Spirosomataceae</taxon>
        <taxon>Dyadobacter</taxon>
    </lineage>
</organism>
<proteinExistence type="predicted"/>